<dbReference type="RefSeq" id="WP_108892594.1">
    <property type="nucleotide sequence ID" value="NZ_ONZF01000001.1"/>
</dbReference>
<name>A0A2R8BRM4_9RHOB</name>
<feature type="chain" id="PRO_5015318091" description="D-galactarate dehydratase" evidence="2">
    <location>
        <begin position="21"/>
        <end position="168"/>
    </location>
</feature>
<feature type="signal peptide" evidence="2">
    <location>
        <begin position="1"/>
        <end position="20"/>
    </location>
</feature>
<protein>
    <recommendedName>
        <fullName evidence="5">D-galactarate dehydratase</fullName>
    </recommendedName>
</protein>
<accession>A0A2R8BRM4</accession>
<reference evidence="4" key="1">
    <citation type="submission" date="2018-03" db="EMBL/GenBank/DDBJ databases">
        <authorList>
            <person name="Rodrigo-Torres L."/>
            <person name="Arahal R. D."/>
            <person name="Lucena T."/>
        </authorList>
    </citation>
    <scope>NUCLEOTIDE SEQUENCE [LARGE SCALE GENOMIC DNA]</scope>
    <source>
        <strain evidence="4">CECT 8504</strain>
    </source>
</reference>
<feature type="region of interest" description="Disordered" evidence="1">
    <location>
        <begin position="29"/>
        <end position="92"/>
    </location>
</feature>
<evidence type="ECO:0000313" key="4">
    <source>
        <dbReference type="Proteomes" id="UP000244912"/>
    </source>
</evidence>
<feature type="compositionally biased region" description="Low complexity" evidence="1">
    <location>
        <begin position="30"/>
        <end position="47"/>
    </location>
</feature>
<dbReference type="Proteomes" id="UP000244912">
    <property type="component" value="Unassembled WGS sequence"/>
</dbReference>
<organism evidence="3 4">
    <name type="scientific">Palleronia abyssalis</name>
    <dbReference type="NCBI Taxonomy" id="1501240"/>
    <lineage>
        <taxon>Bacteria</taxon>
        <taxon>Pseudomonadati</taxon>
        <taxon>Pseudomonadota</taxon>
        <taxon>Alphaproteobacteria</taxon>
        <taxon>Rhodobacterales</taxon>
        <taxon>Roseobacteraceae</taxon>
        <taxon>Palleronia</taxon>
    </lineage>
</organism>
<gene>
    <name evidence="3" type="ORF">PAA8504_00544</name>
</gene>
<evidence type="ECO:0000256" key="2">
    <source>
        <dbReference type="SAM" id="SignalP"/>
    </source>
</evidence>
<feature type="compositionally biased region" description="Low complexity" evidence="1">
    <location>
        <begin position="73"/>
        <end position="85"/>
    </location>
</feature>
<sequence length="168" mass="17110">MTRIVPFSAIALVIALGACSQVSETFNRQDTAPVPDAPAAAPAPVAPETDDEVAAVVQAPAPSSGARTAAEFDTTTDAQKAAAQAPSEGGQRLGQVTASLGDVGDPGLWIRTDLVTSVQPGRIENPANGQSGLVELRPGDGGATLSIAAMRLLEIPLTDIPEVVVYTR</sequence>
<proteinExistence type="predicted"/>
<dbReference type="EMBL" id="ONZF01000001">
    <property type="protein sequence ID" value="SPJ22746.1"/>
    <property type="molecule type" value="Genomic_DNA"/>
</dbReference>
<dbReference type="AlphaFoldDB" id="A0A2R8BRM4"/>
<keyword evidence="2" id="KW-0732">Signal</keyword>
<dbReference type="PROSITE" id="PS51257">
    <property type="entry name" value="PROKAR_LIPOPROTEIN"/>
    <property type="match status" value="1"/>
</dbReference>
<dbReference type="OrthoDB" id="7871639at2"/>
<feature type="compositionally biased region" description="Low complexity" evidence="1">
    <location>
        <begin position="54"/>
        <end position="66"/>
    </location>
</feature>
<evidence type="ECO:0000313" key="3">
    <source>
        <dbReference type="EMBL" id="SPJ22746.1"/>
    </source>
</evidence>
<evidence type="ECO:0008006" key="5">
    <source>
        <dbReference type="Google" id="ProtNLM"/>
    </source>
</evidence>
<keyword evidence="4" id="KW-1185">Reference proteome</keyword>
<evidence type="ECO:0000256" key="1">
    <source>
        <dbReference type="SAM" id="MobiDB-lite"/>
    </source>
</evidence>